<organism evidence="1 2">
    <name type="scientific">Carassius auratus</name>
    <name type="common">Goldfish</name>
    <dbReference type="NCBI Taxonomy" id="7957"/>
    <lineage>
        <taxon>Eukaryota</taxon>
        <taxon>Metazoa</taxon>
        <taxon>Chordata</taxon>
        <taxon>Craniata</taxon>
        <taxon>Vertebrata</taxon>
        <taxon>Euteleostomi</taxon>
        <taxon>Actinopterygii</taxon>
        <taxon>Neopterygii</taxon>
        <taxon>Teleostei</taxon>
        <taxon>Ostariophysi</taxon>
        <taxon>Cypriniformes</taxon>
        <taxon>Cyprinidae</taxon>
        <taxon>Cyprininae</taxon>
        <taxon>Carassius</taxon>
    </lineage>
</organism>
<dbReference type="PANTHER" id="PTHR38487">
    <property type="entry name" value="TESTIS EXPRESSED 11"/>
    <property type="match status" value="1"/>
</dbReference>
<gene>
    <name evidence="2" type="primary">LOC113057785</name>
</gene>
<dbReference type="Proteomes" id="UP000515129">
    <property type="component" value="Chromosome 39"/>
</dbReference>
<evidence type="ECO:0000313" key="1">
    <source>
        <dbReference type="Proteomes" id="UP000515129"/>
    </source>
</evidence>
<sequence length="101" mass="11430">MSCFLTQPEDFTELEIRAWNAGILLYSLAQYPEAERWFGLGMSFLKHLGSLQDSYQTQMAGLYSEVLDRLDKAKKNLITEERMMASSVADGNLRSNGTCLI</sequence>
<evidence type="ECO:0000313" key="2">
    <source>
        <dbReference type="RefSeq" id="XP_026081092.1"/>
    </source>
</evidence>
<dbReference type="OrthoDB" id="65716at2759"/>
<dbReference type="KEGG" id="caua:113057785"/>
<protein>
    <submittedName>
        <fullName evidence="2">Testis-expressed protein 11-like</fullName>
    </submittedName>
</protein>
<dbReference type="GeneID" id="113057785"/>
<dbReference type="PANTHER" id="PTHR38487:SF1">
    <property type="entry name" value="PROTEIN ZIP4 HOMOLOG"/>
    <property type="match status" value="1"/>
</dbReference>
<accession>A0A6P6LBK3</accession>
<proteinExistence type="predicted"/>
<name>A0A6P6LBK3_CARAU</name>
<keyword evidence="1" id="KW-1185">Reference proteome</keyword>
<reference evidence="2" key="1">
    <citation type="submission" date="2025-08" db="UniProtKB">
        <authorList>
            <consortium name="RefSeq"/>
        </authorList>
    </citation>
    <scope>IDENTIFICATION</scope>
    <source>
        <strain evidence="2">Wakin</strain>
        <tissue evidence="2">Muscle</tissue>
    </source>
</reference>
<dbReference type="RefSeq" id="XP_026081092.1">
    <property type="nucleotide sequence ID" value="XM_026225307.1"/>
</dbReference>
<dbReference type="AlphaFoldDB" id="A0A6P6LBK3"/>